<comment type="caution">
    <text evidence="4">The sequence shown here is derived from an EMBL/GenBank/DDBJ whole genome shotgun (WGS) entry which is preliminary data.</text>
</comment>
<dbReference type="PROSITE" id="PS00166">
    <property type="entry name" value="ENOYL_COA_HYDRATASE"/>
    <property type="match status" value="1"/>
</dbReference>
<dbReference type="PANTHER" id="PTHR11941:SF54">
    <property type="entry name" value="ENOYL-COA HYDRATASE, MITOCHONDRIAL"/>
    <property type="match status" value="1"/>
</dbReference>
<reference evidence="4 5" key="1">
    <citation type="submission" date="2019-07" db="EMBL/GenBank/DDBJ databases">
        <title>Genomics analysis of Aphanomyces spp. identifies a new class of oomycete effector associated with host adaptation.</title>
        <authorList>
            <person name="Gaulin E."/>
        </authorList>
    </citation>
    <scope>NUCLEOTIDE SEQUENCE [LARGE SCALE GENOMIC DNA]</scope>
    <source>
        <strain evidence="4 5">ATCC 201684</strain>
    </source>
</reference>
<evidence type="ECO:0000256" key="1">
    <source>
        <dbReference type="ARBA" id="ARBA00005254"/>
    </source>
</evidence>
<evidence type="ECO:0008006" key="6">
    <source>
        <dbReference type="Google" id="ProtNLM"/>
    </source>
</evidence>
<name>A0A6G0WU80_9STRA</name>
<proteinExistence type="inferred from homology"/>
<dbReference type="Pfam" id="PF00378">
    <property type="entry name" value="ECH_1"/>
    <property type="match status" value="1"/>
</dbReference>
<dbReference type="VEuPathDB" id="FungiDB:AeMF1_017118"/>
<dbReference type="InterPro" id="IPR001753">
    <property type="entry name" value="Enoyl-CoA_hydra/iso"/>
</dbReference>
<keyword evidence="5" id="KW-1185">Reference proteome</keyword>
<evidence type="ECO:0000313" key="5">
    <source>
        <dbReference type="Proteomes" id="UP000481153"/>
    </source>
</evidence>
<dbReference type="GO" id="GO:0016836">
    <property type="term" value="F:hydro-lyase activity"/>
    <property type="evidence" value="ECO:0007669"/>
    <property type="project" value="UniProtKB-ARBA"/>
</dbReference>
<dbReference type="SUPFAM" id="SSF52096">
    <property type="entry name" value="ClpP/crotonase"/>
    <property type="match status" value="1"/>
</dbReference>
<dbReference type="CDD" id="cd06558">
    <property type="entry name" value="crotonase-like"/>
    <property type="match status" value="1"/>
</dbReference>
<dbReference type="InterPro" id="IPR029045">
    <property type="entry name" value="ClpP/crotonase-like_dom_sf"/>
</dbReference>
<comment type="similarity">
    <text evidence="1 3">Belongs to the enoyl-CoA hydratase/isomerase family.</text>
</comment>
<accession>A0A6G0WU80</accession>
<dbReference type="Gene3D" id="3.30.300.220">
    <property type="match status" value="1"/>
</dbReference>
<dbReference type="AlphaFoldDB" id="A0A6G0WU80"/>
<gene>
    <name evidence="4" type="ORF">Ae201684_011566</name>
</gene>
<evidence type="ECO:0000256" key="3">
    <source>
        <dbReference type="RuleBase" id="RU003707"/>
    </source>
</evidence>
<dbReference type="Gene3D" id="3.90.226.10">
    <property type="entry name" value="2-enoyl-CoA Hydratase, Chain A, domain 1"/>
    <property type="match status" value="1"/>
</dbReference>
<dbReference type="Gene3D" id="1.10.12.10">
    <property type="entry name" value="Lyase 2-enoyl-coa Hydratase, Chain A, domain 2"/>
    <property type="match status" value="1"/>
</dbReference>
<dbReference type="EMBL" id="VJMJ01000147">
    <property type="protein sequence ID" value="KAF0731014.1"/>
    <property type="molecule type" value="Genomic_DNA"/>
</dbReference>
<dbReference type="PANTHER" id="PTHR11941">
    <property type="entry name" value="ENOYL-COA HYDRATASE-RELATED"/>
    <property type="match status" value="1"/>
</dbReference>
<organism evidence="4 5">
    <name type="scientific">Aphanomyces euteiches</name>
    <dbReference type="NCBI Taxonomy" id="100861"/>
    <lineage>
        <taxon>Eukaryota</taxon>
        <taxon>Sar</taxon>
        <taxon>Stramenopiles</taxon>
        <taxon>Oomycota</taxon>
        <taxon>Saprolegniomycetes</taxon>
        <taxon>Saprolegniales</taxon>
        <taxon>Verrucalvaceae</taxon>
        <taxon>Aphanomyces</taxon>
    </lineage>
</organism>
<evidence type="ECO:0000313" key="4">
    <source>
        <dbReference type="EMBL" id="KAF0731014.1"/>
    </source>
</evidence>
<dbReference type="FunFam" id="1.10.12.10:FF:000001">
    <property type="entry name" value="Probable enoyl-CoA hydratase, mitochondrial"/>
    <property type="match status" value="1"/>
</dbReference>
<dbReference type="GO" id="GO:0006635">
    <property type="term" value="P:fatty acid beta-oxidation"/>
    <property type="evidence" value="ECO:0007669"/>
    <property type="project" value="TreeGrafter"/>
</dbReference>
<keyword evidence="2" id="KW-0456">Lyase</keyword>
<dbReference type="Proteomes" id="UP000481153">
    <property type="component" value="Unassembled WGS sequence"/>
</dbReference>
<sequence length="213" mass="23123">MGVESLEFLKTEVQGNVGIITLNRPKALNALSGADINEIANYDFVQLYNSTTINNRHDFAKVRKPTIAAVNGFALGGGCELAMMCDIIIAGDKAKFGGTQRLVRAIGKAKAMHLILTGDTIDAHQAERDGLVSKVVPAENLLEEALAVANKIAAHSLPITRMAKEAVNASFELSLQESLRLEDRLLRSTFATHDQKEDMAAFLQKRSPNFTNS</sequence>
<evidence type="ECO:0000256" key="2">
    <source>
        <dbReference type="ARBA" id="ARBA00023239"/>
    </source>
</evidence>
<dbReference type="InterPro" id="IPR018376">
    <property type="entry name" value="Enoyl-CoA_hyd/isom_CS"/>
</dbReference>
<dbReference type="GO" id="GO:0005739">
    <property type="term" value="C:mitochondrion"/>
    <property type="evidence" value="ECO:0007669"/>
    <property type="project" value="TreeGrafter"/>
</dbReference>
<dbReference type="InterPro" id="IPR014748">
    <property type="entry name" value="Enoyl-CoA_hydra_C"/>
</dbReference>
<protein>
    <recommendedName>
        <fullName evidence="6">Enoyl-CoA hydratase</fullName>
    </recommendedName>
</protein>